<comment type="caution">
    <text evidence="1">The sequence shown here is derived from an EMBL/GenBank/DDBJ whole genome shotgun (WGS) entry which is preliminary data.</text>
</comment>
<evidence type="ECO:0000313" key="1">
    <source>
        <dbReference type="EMBL" id="ELY46393.1"/>
    </source>
</evidence>
<accession>L9WDI4</accession>
<gene>
    <name evidence="1" type="ORF">C496_00575</name>
</gene>
<evidence type="ECO:0000313" key="2">
    <source>
        <dbReference type="Proteomes" id="UP000011599"/>
    </source>
</evidence>
<dbReference type="STRING" id="1114856.GCA_000383975_01930"/>
<dbReference type="RefSeq" id="WP_006087778.1">
    <property type="nucleotide sequence ID" value="NZ_AOHW01000002.1"/>
</dbReference>
<reference evidence="1 2" key="1">
    <citation type="journal article" date="2014" name="PLoS Genet.">
        <title>Phylogenetically driven sequencing of extremely halophilic archaea reveals strategies for static and dynamic osmo-response.</title>
        <authorList>
            <person name="Becker E.A."/>
            <person name="Seitzer P.M."/>
            <person name="Tritt A."/>
            <person name="Larsen D."/>
            <person name="Krusor M."/>
            <person name="Yao A.I."/>
            <person name="Wu D."/>
            <person name="Madern D."/>
            <person name="Eisen J.A."/>
            <person name="Darling A.E."/>
            <person name="Facciotti M.T."/>
        </authorList>
    </citation>
    <scope>NUCLEOTIDE SEQUENCE [LARGE SCALE GENOMIC DNA]</scope>
    <source>
        <strain evidence="1 2">GA33</strain>
    </source>
</reference>
<dbReference type="Proteomes" id="UP000011599">
    <property type="component" value="Unassembled WGS sequence"/>
</dbReference>
<dbReference type="PATRIC" id="fig|1114856.3.peg.121"/>
<sequence length="271" mass="29391">MGPLNSVAPFHRDLALAVLAVALLTAPLWAATLSLGEPVTEYDRVEVTTDGDGVAYADPDAVPPETPISESIECAGWGGDVRACSFEEHLLEVDSLPTSLYSTNPNSTSVPWTLTADYYDYVQLDDRLYEVAYETNASAQRSDGMYRVDITLEPADPDDVLRWESIDVDDADLPSVVADTARDGSGTSRDAVDVPESPIELEDGTYYRVYQERGERDPPTGERPLSAALTFVSPVVGLIVLVRLSRRVEISYVGAGENDDDTGDPSTENQP</sequence>
<keyword evidence="2" id="KW-1185">Reference proteome</keyword>
<dbReference type="InterPro" id="IPR058440">
    <property type="entry name" value="DUF8127"/>
</dbReference>
<dbReference type="eggNOG" id="arCOG09251">
    <property type="taxonomic scope" value="Archaea"/>
</dbReference>
<proteinExistence type="predicted"/>
<dbReference type="EMBL" id="AOHW01000002">
    <property type="protein sequence ID" value="ELY46393.1"/>
    <property type="molecule type" value="Genomic_DNA"/>
</dbReference>
<protein>
    <submittedName>
        <fullName evidence="1">Uncharacterized protein</fullName>
    </submittedName>
</protein>
<organism evidence="1 2">
    <name type="scientific">Natronorubrum tibetense GA33</name>
    <dbReference type="NCBI Taxonomy" id="1114856"/>
    <lineage>
        <taxon>Archaea</taxon>
        <taxon>Methanobacteriati</taxon>
        <taxon>Methanobacteriota</taxon>
        <taxon>Stenosarchaea group</taxon>
        <taxon>Halobacteria</taxon>
        <taxon>Halobacteriales</taxon>
        <taxon>Natrialbaceae</taxon>
        <taxon>Natronorubrum</taxon>
    </lineage>
</organism>
<name>L9WDI4_9EURY</name>
<dbReference type="OrthoDB" id="174768at2157"/>
<dbReference type="Pfam" id="PF26448">
    <property type="entry name" value="DUF8127"/>
    <property type="match status" value="1"/>
</dbReference>
<dbReference type="AlphaFoldDB" id="L9WDI4"/>